<sequence length="144" mass="17556">MLYLNQIELIYHNAPTISISKYTSRSNFFPFFLTHLQEYFKNRGKNLYIEEPFLEGEEVEESQAITVYVDGKFFGQLYFLLDDYSLDVNLFFYCEEFSHKYFLMENEVIDEIPFHTYYFWLGALFGIHDSYLDDYKSRKKEKRR</sequence>
<gene>
    <name evidence="1" type="ORF">CON36_27495</name>
</gene>
<evidence type="ECO:0000313" key="1">
    <source>
        <dbReference type="EMBL" id="PDZ95583.1"/>
    </source>
</evidence>
<protein>
    <submittedName>
        <fullName evidence="1">Uncharacterized protein</fullName>
    </submittedName>
</protein>
<name>A0A9X6XWB7_BACCE</name>
<dbReference type="AlphaFoldDB" id="A0A9X6XWB7"/>
<reference evidence="1 2" key="1">
    <citation type="submission" date="2017-09" db="EMBL/GenBank/DDBJ databases">
        <title>Large-scale bioinformatics analysis of Bacillus genomes uncovers conserved roles of natural products in bacterial physiology.</title>
        <authorList>
            <consortium name="Agbiome Team Llc"/>
            <person name="Bleich R.M."/>
            <person name="Grubbs K.J."/>
            <person name="Santa Maria K.C."/>
            <person name="Allen S.E."/>
            <person name="Farag S."/>
            <person name="Shank E.A."/>
            <person name="Bowers A."/>
        </authorList>
    </citation>
    <scope>NUCLEOTIDE SEQUENCE [LARGE SCALE GENOMIC DNA]</scope>
    <source>
        <strain evidence="1 2">AFS092789</strain>
    </source>
</reference>
<dbReference type="RefSeq" id="WP_098006059.1">
    <property type="nucleotide sequence ID" value="NZ_JAWLRU010000002.1"/>
</dbReference>
<evidence type="ECO:0000313" key="2">
    <source>
        <dbReference type="Proteomes" id="UP000219922"/>
    </source>
</evidence>
<dbReference type="Proteomes" id="UP000219922">
    <property type="component" value="Unassembled WGS sequence"/>
</dbReference>
<organism evidence="1 2">
    <name type="scientific">Bacillus cereus</name>
    <dbReference type="NCBI Taxonomy" id="1396"/>
    <lineage>
        <taxon>Bacteria</taxon>
        <taxon>Bacillati</taxon>
        <taxon>Bacillota</taxon>
        <taxon>Bacilli</taxon>
        <taxon>Bacillales</taxon>
        <taxon>Bacillaceae</taxon>
        <taxon>Bacillus</taxon>
        <taxon>Bacillus cereus group</taxon>
    </lineage>
</organism>
<accession>A0A9X6XWB7</accession>
<comment type="caution">
    <text evidence="1">The sequence shown here is derived from an EMBL/GenBank/DDBJ whole genome shotgun (WGS) entry which is preliminary data.</text>
</comment>
<proteinExistence type="predicted"/>
<dbReference type="EMBL" id="NVMX01000052">
    <property type="protein sequence ID" value="PDZ95583.1"/>
    <property type="molecule type" value="Genomic_DNA"/>
</dbReference>